<evidence type="ECO:0000313" key="4">
    <source>
        <dbReference type="EMBL" id="CBY32143.1"/>
    </source>
</evidence>
<evidence type="ECO:0000259" key="3">
    <source>
        <dbReference type="Pfam" id="PF25390"/>
    </source>
</evidence>
<organism evidence="4">
    <name type="scientific">Oikopleura dioica</name>
    <name type="common">Tunicate</name>
    <dbReference type="NCBI Taxonomy" id="34765"/>
    <lineage>
        <taxon>Eukaryota</taxon>
        <taxon>Metazoa</taxon>
        <taxon>Chordata</taxon>
        <taxon>Tunicata</taxon>
        <taxon>Appendicularia</taxon>
        <taxon>Copelata</taxon>
        <taxon>Oikopleuridae</taxon>
        <taxon>Oikopleura</taxon>
    </lineage>
</organism>
<gene>
    <name evidence="4" type="ORF">GSOID_T00030555001</name>
</gene>
<protein>
    <recommendedName>
        <fullName evidence="3">RCC1-like domain-containing protein</fullName>
    </recommendedName>
</protein>
<dbReference type="Pfam" id="PF25390">
    <property type="entry name" value="WD40_RLD"/>
    <property type="match status" value="1"/>
</dbReference>
<dbReference type="Proteomes" id="UP000011014">
    <property type="component" value="Unassembled WGS sequence"/>
</dbReference>
<dbReference type="PANTHER" id="PTHR22872:SF6">
    <property type="entry name" value="E3 UBIQUITIN-PROTEIN LIGASE HERC1-RELATED"/>
    <property type="match status" value="1"/>
</dbReference>
<feature type="repeat" description="RCC1" evidence="2">
    <location>
        <begin position="439"/>
        <end position="491"/>
    </location>
</feature>
<evidence type="ECO:0000256" key="1">
    <source>
        <dbReference type="ARBA" id="ARBA00022737"/>
    </source>
</evidence>
<feature type="repeat" description="RCC1" evidence="2">
    <location>
        <begin position="336"/>
        <end position="387"/>
    </location>
</feature>
<feature type="repeat" description="RCC1" evidence="2">
    <location>
        <begin position="129"/>
        <end position="179"/>
    </location>
</feature>
<dbReference type="PROSITE" id="PS50012">
    <property type="entry name" value="RCC1_3"/>
    <property type="match status" value="7"/>
</dbReference>
<keyword evidence="1" id="KW-0677">Repeat</keyword>
<dbReference type="AlphaFoldDB" id="E4Y9A6"/>
<dbReference type="Pfam" id="PF00415">
    <property type="entry name" value="RCC1"/>
    <property type="match status" value="3"/>
</dbReference>
<reference evidence="4" key="1">
    <citation type="journal article" date="2010" name="Science">
        <title>Plasticity of animal genome architecture unmasked by rapid evolution of a pelagic tunicate.</title>
        <authorList>
            <person name="Denoeud F."/>
            <person name="Henriet S."/>
            <person name="Mungpakdee S."/>
            <person name="Aury J.M."/>
            <person name="Da Silva C."/>
            <person name="Brinkmann H."/>
            <person name="Mikhaleva J."/>
            <person name="Olsen L.C."/>
            <person name="Jubin C."/>
            <person name="Canestro C."/>
            <person name="Bouquet J.M."/>
            <person name="Danks G."/>
            <person name="Poulain J."/>
            <person name="Campsteijn C."/>
            <person name="Adamski M."/>
            <person name="Cross I."/>
            <person name="Yadetie F."/>
            <person name="Muffato M."/>
            <person name="Louis A."/>
            <person name="Butcher S."/>
            <person name="Tsagkogeorga G."/>
            <person name="Konrad A."/>
            <person name="Singh S."/>
            <person name="Jensen M.F."/>
            <person name="Cong E.H."/>
            <person name="Eikeseth-Otteraa H."/>
            <person name="Noel B."/>
            <person name="Anthouard V."/>
            <person name="Porcel B.M."/>
            <person name="Kachouri-Lafond R."/>
            <person name="Nishino A."/>
            <person name="Ugolini M."/>
            <person name="Chourrout P."/>
            <person name="Nishida H."/>
            <person name="Aasland R."/>
            <person name="Huzurbazar S."/>
            <person name="Westhof E."/>
            <person name="Delsuc F."/>
            <person name="Lehrach H."/>
            <person name="Reinhardt R."/>
            <person name="Weissenbach J."/>
            <person name="Roy S.W."/>
            <person name="Artiguenave F."/>
            <person name="Postlethwait J.H."/>
            <person name="Manak J.R."/>
            <person name="Thompson E.M."/>
            <person name="Jaillon O."/>
            <person name="Du Pasquier L."/>
            <person name="Boudinot P."/>
            <person name="Liberles D.A."/>
            <person name="Volff J.N."/>
            <person name="Philippe H."/>
            <person name="Lenhard B."/>
            <person name="Roest Crollius H."/>
            <person name="Wincker P."/>
            <person name="Chourrout D."/>
        </authorList>
    </citation>
    <scope>NUCLEOTIDE SEQUENCE [LARGE SCALE GENOMIC DNA]</scope>
</reference>
<name>E4Y9A6_OIKDI</name>
<dbReference type="PRINTS" id="PR00633">
    <property type="entry name" value="RCCNDNSATION"/>
</dbReference>
<dbReference type="PANTHER" id="PTHR22872">
    <property type="entry name" value="BTK-BINDING PROTEIN-RELATED"/>
    <property type="match status" value="1"/>
</dbReference>
<feature type="repeat" description="RCC1" evidence="2">
    <location>
        <begin position="233"/>
        <end position="284"/>
    </location>
</feature>
<sequence length="560" mass="59632">METFLSSWIADSSDATIKELATETLFAIAVQRGQLRHLLSFVSLQLSTGVSCSGAALYSAINTIQANANSSNQQSAKSEVIRAIEAQILNMVATKPKVTADQSALTILSSIAAASCNDGGTNGGPSFADEVFCWGSNSSQQLTDATPEDKLLYPRNLSVYGKVMSITAGQYCTFAVLSNGTVMANGKGSYGRLGNGASASSSSPILIEFPAPVRKILTSKGSDGHSMAIGKNGQIWTWGDGDYGKLGHGDSTTQKSPKLIEALASRVIVDADCGHRHSAAVCDAGHLYMWGEGDYGRLGLGDALQRSVPVQVPDIREASQVVCGFNHTVVLSTDGRTVWSFGAAENGKLGHGDTNRQFRPKIIDALQGLTITQIAAGTQISAAVTREGALYVWGFGPCLGNGSSDETFMLPKVVRGLSGRVVIDIAIGENHVVALTKDGLVFTWGNNQNGQCGTGSGMATYTSPQMVQGLHGAGIQQVTAGTTHTFVWSAAPCEEHLQTKQKPFKLDLHEKTFSSIRELLEKYEPREEPQAPFTDLKEQEKAYLASTTAGTIRWETRQQR</sequence>
<dbReference type="Gene3D" id="2.130.10.30">
    <property type="entry name" value="Regulator of chromosome condensation 1/beta-lactamase-inhibitor protein II"/>
    <property type="match status" value="2"/>
</dbReference>
<feature type="repeat" description="RCC1" evidence="2">
    <location>
        <begin position="388"/>
        <end position="438"/>
    </location>
</feature>
<accession>E4Y9A6</accession>
<feature type="domain" description="RCC1-like" evidence="3">
    <location>
        <begin position="130"/>
        <end position="330"/>
    </location>
</feature>
<dbReference type="SUPFAM" id="SSF50985">
    <property type="entry name" value="RCC1/BLIP-II"/>
    <property type="match status" value="1"/>
</dbReference>
<dbReference type="InterPro" id="IPR051625">
    <property type="entry name" value="Signaling_Regulatory_Domain"/>
</dbReference>
<dbReference type="EMBL" id="FN654335">
    <property type="protein sequence ID" value="CBY32143.1"/>
    <property type="molecule type" value="Genomic_DNA"/>
</dbReference>
<dbReference type="InterPro" id="IPR058923">
    <property type="entry name" value="RCC1-like_dom"/>
</dbReference>
<evidence type="ECO:0000256" key="2">
    <source>
        <dbReference type="PROSITE-ProRule" id="PRU00235"/>
    </source>
</evidence>
<feature type="repeat" description="RCC1" evidence="2">
    <location>
        <begin position="285"/>
        <end position="334"/>
    </location>
</feature>
<dbReference type="InterPro" id="IPR000408">
    <property type="entry name" value="Reg_chr_condens"/>
</dbReference>
<proteinExistence type="predicted"/>
<feature type="repeat" description="RCC1" evidence="2">
    <location>
        <begin position="180"/>
        <end position="232"/>
    </location>
</feature>
<dbReference type="InterPro" id="IPR009091">
    <property type="entry name" value="RCC1/BLIP-II"/>
</dbReference>